<evidence type="ECO:0000313" key="2">
    <source>
        <dbReference type="EMBL" id="WVZ75643.1"/>
    </source>
</evidence>
<evidence type="ECO:0000256" key="1">
    <source>
        <dbReference type="SAM" id="MobiDB-lite"/>
    </source>
</evidence>
<feature type="region of interest" description="Disordered" evidence="1">
    <location>
        <begin position="14"/>
        <end position="44"/>
    </location>
</feature>
<gene>
    <name evidence="2" type="ORF">U9M48_023680</name>
</gene>
<organism evidence="2 3">
    <name type="scientific">Paspalum notatum var. saurae</name>
    <dbReference type="NCBI Taxonomy" id="547442"/>
    <lineage>
        <taxon>Eukaryota</taxon>
        <taxon>Viridiplantae</taxon>
        <taxon>Streptophyta</taxon>
        <taxon>Embryophyta</taxon>
        <taxon>Tracheophyta</taxon>
        <taxon>Spermatophyta</taxon>
        <taxon>Magnoliopsida</taxon>
        <taxon>Liliopsida</taxon>
        <taxon>Poales</taxon>
        <taxon>Poaceae</taxon>
        <taxon>PACMAD clade</taxon>
        <taxon>Panicoideae</taxon>
        <taxon>Andropogonodae</taxon>
        <taxon>Paspaleae</taxon>
        <taxon>Paspalinae</taxon>
        <taxon>Paspalum</taxon>
    </lineage>
</organism>
<protein>
    <submittedName>
        <fullName evidence="2">Uncharacterized protein</fullName>
    </submittedName>
</protein>
<name>A0AAQ3WUX7_PASNO</name>
<dbReference type="AlphaFoldDB" id="A0AAQ3WUX7"/>
<keyword evidence="3" id="KW-1185">Reference proteome</keyword>
<proteinExistence type="predicted"/>
<dbReference type="EMBL" id="CP144749">
    <property type="protein sequence ID" value="WVZ75643.1"/>
    <property type="molecule type" value="Genomic_DNA"/>
</dbReference>
<reference evidence="2 3" key="1">
    <citation type="submission" date="2024-02" db="EMBL/GenBank/DDBJ databases">
        <title>High-quality chromosome-scale genome assembly of Pensacola bahiagrass (Paspalum notatum Flugge var. saurae).</title>
        <authorList>
            <person name="Vega J.M."/>
            <person name="Podio M."/>
            <person name="Orjuela J."/>
            <person name="Siena L.A."/>
            <person name="Pessino S.C."/>
            <person name="Combes M.C."/>
            <person name="Mariac C."/>
            <person name="Albertini E."/>
            <person name="Pupilli F."/>
            <person name="Ortiz J.P.A."/>
            <person name="Leblanc O."/>
        </authorList>
    </citation>
    <scope>NUCLEOTIDE SEQUENCE [LARGE SCALE GENOMIC DNA]</scope>
    <source>
        <strain evidence="2">R1</strain>
        <tissue evidence="2">Leaf</tissue>
    </source>
</reference>
<sequence length="105" mass="11767">MNVDVRDFDRDLKITKRSLASGPGRPAPSQAAQHHPKPPGLTQEPNQLIFDLHVPKGRVNTLVKSKGRMHHIKYRKACHITDPTLGLVKSAILGTSILRLRKKHK</sequence>
<accession>A0AAQ3WUX7</accession>
<dbReference type="Proteomes" id="UP001341281">
    <property type="component" value="Chromosome 05"/>
</dbReference>
<evidence type="ECO:0000313" key="3">
    <source>
        <dbReference type="Proteomes" id="UP001341281"/>
    </source>
</evidence>